<evidence type="ECO:0000256" key="2">
    <source>
        <dbReference type="ARBA" id="ARBA00022737"/>
    </source>
</evidence>
<organism evidence="4 5">
    <name type="scientific">Morus notabilis</name>
    <dbReference type="NCBI Taxonomy" id="981085"/>
    <lineage>
        <taxon>Eukaryota</taxon>
        <taxon>Viridiplantae</taxon>
        <taxon>Streptophyta</taxon>
        <taxon>Embryophyta</taxon>
        <taxon>Tracheophyta</taxon>
        <taxon>Spermatophyta</taxon>
        <taxon>Magnoliopsida</taxon>
        <taxon>eudicotyledons</taxon>
        <taxon>Gunneridae</taxon>
        <taxon>Pentapetalae</taxon>
        <taxon>rosids</taxon>
        <taxon>fabids</taxon>
        <taxon>Rosales</taxon>
        <taxon>Moraceae</taxon>
        <taxon>Moreae</taxon>
        <taxon>Morus</taxon>
    </lineage>
</organism>
<keyword evidence="1" id="KW-0853">WD repeat</keyword>
<dbReference type="InterPro" id="IPR001680">
    <property type="entry name" value="WD40_rpt"/>
</dbReference>
<dbReference type="PANTHER" id="PTHR10971">
    <property type="entry name" value="MRNA EXPORT FACTOR AND BUB3"/>
    <property type="match status" value="1"/>
</dbReference>
<dbReference type="KEGG" id="mnt:21387738"/>
<dbReference type="OrthoDB" id="10262475at2759"/>
<dbReference type="InterPro" id="IPR036322">
    <property type="entry name" value="WD40_repeat_dom_sf"/>
</dbReference>
<gene>
    <name evidence="3" type="ORF">L484_004235</name>
    <name evidence="4" type="ORF">L484_021757</name>
</gene>
<dbReference type="EMBL" id="KE344507">
    <property type="protein sequence ID" value="EXB65059.1"/>
    <property type="molecule type" value="Genomic_DNA"/>
</dbReference>
<reference evidence="4" key="2">
    <citation type="submission" date="2013-06" db="EMBL/GenBank/DDBJ databases">
        <title>Draft Genome Sequence of a Mulberry Tree, Morus notabilis C.K. Schn.</title>
        <authorList>
            <person name="He N."/>
            <person name="Zhao S."/>
        </authorList>
    </citation>
    <scope>NUCLEOTIDE SEQUENCE</scope>
</reference>
<keyword evidence="2" id="KW-0677">Repeat</keyword>
<reference evidence="5" key="1">
    <citation type="submission" date="2013-01" db="EMBL/GenBank/DDBJ databases">
        <title>Draft Genome Sequence of a Mulberry Tree, Morus notabilis C.K. Schneid.</title>
        <authorList>
            <person name="He N."/>
            <person name="Zhao S."/>
        </authorList>
    </citation>
    <scope>NUCLEOTIDE SEQUENCE</scope>
</reference>
<dbReference type="EMBL" id="KE345760">
    <property type="protein sequence ID" value="EXC14258.1"/>
    <property type="molecule type" value="Genomic_DNA"/>
</dbReference>
<sequence>MEANGAPLPFQNPIRDAISRVRFAPQSDNLLISSWDSCLRLYDVGSSELRLEAPSKAPLLDCCFQDESLAFISGSDGFIRRYDLHSGTSEVIGNHADLSTCIGYSDATCQVIITGLHKKILSWDTRMEKDLLCLVNLGSEVDSMSISGFDIMLAVGTSVYMYDLRNLSRSVQSKKSDMDLRIKCVSSVPYSKGFAAGSVDGRVALEMSFSANSDDITSNFSYTFRCHPKSANKRLHLVSVNDIVFNPLIGSAFFTGDNNGYVSAWNAQSRKRLFELPRYPNSVASLSMNHKGQLLAVASSYTYQEANEIEEPPQIFIKDIGNCSIRSVSSGSSSSH</sequence>
<dbReference type="SUPFAM" id="SSF50978">
    <property type="entry name" value="WD40 repeat-like"/>
    <property type="match status" value="1"/>
</dbReference>
<dbReference type="InterPro" id="IPR015943">
    <property type="entry name" value="WD40/YVTN_repeat-like_dom_sf"/>
</dbReference>
<accession>W9SKR5</accession>
<dbReference type="Gene3D" id="2.130.10.10">
    <property type="entry name" value="YVTN repeat-like/Quinoprotein amine dehydrogenase"/>
    <property type="match status" value="1"/>
</dbReference>
<evidence type="ECO:0000313" key="4">
    <source>
        <dbReference type="EMBL" id="EXC14258.1"/>
    </source>
</evidence>
<evidence type="ECO:0000256" key="1">
    <source>
        <dbReference type="ARBA" id="ARBA00022574"/>
    </source>
</evidence>
<dbReference type="AlphaFoldDB" id="W9SKR5"/>
<keyword evidence="5" id="KW-1185">Reference proteome</keyword>
<evidence type="ECO:0000313" key="3">
    <source>
        <dbReference type="EMBL" id="EXB65059.1"/>
    </source>
</evidence>
<name>W9SKR5_9ROSA</name>
<proteinExistence type="predicted"/>
<evidence type="ECO:0000313" key="5">
    <source>
        <dbReference type="Proteomes" id="UP000030645"/>
    </source>
</evidence>
<dbReference type="Pfam" id="PF00400">
    <property type="entry name" value="WD40"/>
    <property type="match status" value="1"/>
</dbReference>
<dbReference type="SMART" id="SM00320">
    <property type="entry name" value="WD40"/>
    <property type="match status" value="3"/>
</dbReference>
<protein>
    <submittedName>
        <fullName evidence="4">Mitotic checkpoint protein bub3</fullName>
    </submittedName>
</protein>
<dbReference type="eggNOG" id="KOG1036">
    <property type="taxonomic scope" value="Eukaryota"/>
</dbReference>
<dbReference type="Proteomes" id="UP000030645">
    <property type="component" value="Unassembled WGS sequence"/>
</dbReference>
<dbReference type="KEGG" id="mnt:21404599"/>
<dbReference type="STRING" id="981085.W9SKR5"/>